<dbReference type="EMBL" id="KV448756">
    <property type="protein sequence ID" value="OAX33509.1"/>
    <property type="molecule type" value="Genomic_DNA"/>
</dbReference>
<dbReference type="OrthoDB" id="10417975at2759"/>
<protein>
    <submittedName>
        <fullName evidence="1">Uncharacterized protein</fullName>
    </submittedName>
</protein>
<proteinExistence type="predicted"/>
<dbReference type="Proteomes" id="UP000092154">
    <property type="component" value="Unassembled WGS sequence"/>
</dbReference>
<dbReference type="AlphaFoldDB" id="A0A1B7MLQ0"/>
<evidence type="ECO:0000313" key="1">
    <source>
        <dbReference type="EMBL" id="OAX33509.1"/>
    </source>
</evidence>
<sequence>MAHSRLGLISTALRHYNNLFLKHACAFKRSPPILQNDINFNYTNGTRTPSQTRRRRHPFALGHALEDPLMHSQILDANLVSLF</sequence>
<name>A0A1B7MLQ0_9AGAM</name>
<accession>A0A1B7MLQ0</accession>
<gene>
    <name evidence="1" type="ORF">K503DRAFT_775525</name>
</gene>
<keyword evidence="2" id="KW-1185">Reference proteome</keyword>
<organism evidence="1 2">
    <name type="scientific">Rhizopogon vinicolor AM-OR11-026</name>
    <dbReference type="NCBI Taxonomy" id="1314800"/>
    <lineage>
        <taxon>Eukaryota</taxon>
        <taxon>Fungi</taxon>
        <taxon>Dikarya</taxon>
        <taxon>Basidiomycota</taxon>
        <taxon>Agaricomycotina</taxon>
        <taxon>Agaricomycetes</taxon>
        <taxon>Agaricomycetidae</taxon>
        <taxon>Boletales</taxon>
        <taxon>Suillineae</taxon>
        <taxon>Rhizopogonaceae</taxon>
        <taxon>Rhizopogon</taxon>
    </lineage>
</organism>
<dbReference type="InParanoid" id="A0A1B7MLQ0"/>
<evidence type="ECO:0000313" key="2">
    <source>
        <dbReference type="Proteomes" id="UP000092154"/>
    </source>
</evidence>
<reference evidence="1 2" key="1">
    <citation type="submission" date="2016-06" db="EMBL/GenBank/DDBJ databases">
        <title>Comparative genomics of the ectomycorrhizal sister species Rhizopogon vinicolor and Rhizopogon vesiculosus (Basidiomycota: Boletales) reveals a divergence of the mating type B locus.</title>
        <authorList>
            <consortium name="DOE Joint Genome Institute"/>
            <person name="Mujic A.B."/>
            <person name="Kuo A."/>
            <person name="Tritt A."/>
            <person name="Lipzen A."/>
            <person name="Chen C."/>
            <person name="Johnson J."/>
            <person name="Sharma A."/>
            <person name="Barry K."/>
            <person name="Grigoriev I.V."/>
            <person name="Spatafora J.W."/>
        </authorList>
    </citation>
    <scope>NUCLEOTIDE SEQUENCE [LARGE SCALE GENOMIC DNA]</scope>
    <source>
        <strain evidence="1 2">AM-OR11-026</strain>
    </source>
</reference>